<dbReference type="PANTHER" id="PTHR47691:SF3">
    <property type="entry name" value="HTH-TYPE TRANSCRIPTIONAL REGULATOR RV0890C-RELATED"/>
    <property type="match status" value="1"/>
</dbReference>
<dbReference type="GO" id="GO:0009190">
    <property type="term" value="P:cyclic nucleotide biosynthetic process"/>
    <property type="evidence" value="ECO:0007669"/>
    <property type="project" value="InterPro"/>
</dbReference>
<dbReference type="Pfam" id="PF03704">
    <property type="entry name" value="BTAD"/>
    <property type="match status" value="1"/>
</dbReference>
<dbReference type="GO" id="GO:0004016">
    <property type="term" value="F:adenylate cyclase activity"/>
    <property type="evidence" value="ECO:0007669"/>
    <property type="project" value="UniProtKB-EC"/>
</dbReference>
<feature type="domain" description="Guanylate cyclase" evidence="3">
    <location>
        <begin position="290"/>
        <end position="406"/>
    </location>
</feature>
<dbReference type="PROSITE" id="PS50005">
    <property type="entry name" value="TPR"/>
    <property type="match status" value="1"/>
</dbReference>
<evidence type="ECO:0000313" key="4">
    <source>
        <dbReference type="EMBL" id="CAA9222443.1"/>
    </source>
</evidence>
<dbReference type="GO" id="GO:0035556">
    <property type="term" value="P:intracellular signal transduction"/>
    <property type="evidence" value="ECO:0007669"/>
    <property type="project" value="InterPro"/>
</dbReference>
<feature type="repeat" description="TPR" evidence="1">
    <location>
        <begin position="954"/>
        <end position="987"/>
    </location>
</feature>
<dbReference type="Gene3D" id="3.40.50.300">
    <property type="entry name" value="P-loop containing nucleotide triphosphate hydrolases"/>
    <property type="match status" value="1"/>
</dbReference>
<dbReference type="EMBL" id="CADCTO010000074">
    <property type="protein sequence ID" value="CAA9222443.1"/>
    <property type="molecule type" value="Genomic_DNA"/>
</dbReference>
<organism evidence="4">
    <name type="scientific">uncultured Armatimonadetes bacterium</name>
    <dbReference type="NCBI Taxonomy" id="157466"/>
    <lineage>
        <taxon>Bacteria</taxon>
        <taxon>Bacillati</taxon>
        <taxon>Armatimonadota</taxon>
        <taxon>environmental samples</taxon>
    </lineage>
</organism>
<name>A0A6J4HHG1_9BACT</name>
<dbReference type="InterPro" id="IPR019734">
    <property type="entry name" value="TPR_rpt"/>
</dbReference>
<dbReference type="EC" id="4.6.1.1" evidence="4"/>
<dbReference type="InterPro" id="IPR041664">
    <property type="entry name" value="AAA_16"/>
</dbReference>
<dbReference type="SUPFAM" id="SSF52540">
    <property type="entry name" value="P-loop containing nucleoside triphosphate hydrolases"/>
    <property type="match status" value="1"/>
</dbReference>
<dbReference type="InterPro" id="IPR036388">
    <property type="entry name" value="WH-like_DNA-bd_sf"/>
</dbReference>
<dbReference type="SMART" id="SM00028">
    <property type="entry name" value="TPR"/>
    <property type="match status" value="6"/>
</dbReference>
<dbReference type="CDD" id="cd07302">
    <property type="entry name" value="CHD"/>
    <property type="match status" value="1"/>
</dbReference>
<dbReference type="InterPro" id="IPR001054">
    <property type="entry name" value="A/G_cyclase"/>
</dbReference>
<dbReference type="SMART" id="SM01043">
    <property type="entry name" value="BTAD"/>
    <property type="match status" value="1"/>
</dbReference>
<sequence length="1197" mass="129398">MISESWHIQLFGALRARQGERVVARFRTQKTGALLAFLAFHLGRSHPREVLIELLWPDTAPESGRHNLSLALSSLRSQLEPPGVPSGTVIVADRLSVELNPAAVATDVGAFEQALRRAAQERDENRRADLLAQAADRYAGTLLPGYYEDWIAVEQERLALRFQEAVHQLIVLRERGGAGGASDEDTQSLVAYARRALEADPLREEAHQDLIRLLLGAGQGPAALRQWREMERVLDEEMAEEPGGASRQLLREIEAQLSARPTPAQSRAASPVPRPVASPTEDPLPSGTVTFLLTDIEGSTARWEHVGEAFRQALERHHALLRDAFRRHGGREVKETGDGFLVAFPAASDALACAAAAQRALGDEPWPEWLGGGLSVRAAVHSGDVRRDASGEDYHGPALHRASRILAAAHGGQVLVSEATAALVRRDLEAGVRLTDLGLYRLRGVEAPERLFQLDYPGAARTEYPPLAAERAHTGSLPLQFTRFFGREKEIARVGEILRDGQTRLLTLTGPGGTGKTRLAVEAAAHLLDSFEGAVWFAPLADLDDPNRLADALLDALSLPRSAEADPAEQVVAALSAQASLLVLDNFEQLVEGGGAEAVQNLLARVPTLTCLVTSRQLLGLPGEREFVVAPLPTPGGANGGPERLGAYESVRLFVDRAQAVKPDFQVTNGNAPALAELCDRLEGIPLAIELAAARAQVLTPAQMLEQLANRFEFLVSRRRGVVERQRTLRAAVDWSFRLLAPELQRFFAALSVFRGGWTAEAAEAVTGEPLALDHLAQLRECSLVLTEDTGPQMRFRLLESLREYAGGRLASEERARAERRHADFFLALAEEGAPKLTGPEQQTWLQRLHADHDNLRAALANTRDEEALLRWAGALWRFWSIRGHVTEGRRALIDILTRVPDSHPALGRATLRAAALDGAGALAHDQGDYPAAAALHDAGTALWRDLGDERGLATSLNNRGNVALDQGDFDEAARCYDEALALYRAAGDVVGAAKVSTNLGALAFDQGDWDRAAALLEESVVIKREMGNVYGLAISLDLLGSVEKGRGHLDRAAGRYEEALALRRALDHKQGIGMSLANLGSVRALQGDASAADATLQESLTLFEELADQRGIAECLLVVAQVAAAQGRHEQAALLLGAAAALRETLGMSLTAAEQIAEEGCREAVRVQLGVNRFDQAVAQGREMTREQAILLARDA</sequence>
<reference evidence="4" key="1">
    <citation type="submission" date="2020-02" db="EMBL/GenBank/DDBJ databases">
        <authorList>
            <person name="Meier V. D."/>
        </authorList>
    </citation>
    <scope>NUCLEOTIDE SEQUENCE</scope>
    <source>
        <strain evidence="4">AVDCRST_MAG63</strain>
    </source>
</reference>
<dbReference type="PROSITE" id="PS50125">
    <property type="entry name" value="GUANYLATE_CYCLASE_2"/>
    <property type="match status" value="1"/>
</dbReference>
<dbReference type="InterPro" id="IPR016032">
    <property type="entry name" value="Sig_transdc_resp-reg_C-effctor"/>
</dbReference>
<evidence type="ECO:0000259" key="3">
    <source>
        <dbReference type="PROSITE" id="PS50125"/>
    </source>
</evidence>
<evidence type="ECO:0000256" key="2">
    <source>
        <dbReference type="SAM" id="MobiDB-lite"/>
    </source>
</evidence>
<protein>
    <submittedName>
        <fullName evidence="4">Adenylate cyclase</fullName>
        <ecNumber evidence="4">4.6.1.1</ecNumber>
    </submittedName>
</protein>
<dbReference type="SUPFAM" id="SSF48452">
    <property type="entry name" value="TPR-like"/>
    <property type="match status" value="3"/>
</dbReference>
<dbReference type="GO" id="GO:0003677">
    <property type="term" value="F:DNA binding"/>
    <property type="evidence" value="ECO:0007669"/>
    <property type="project" value="InterPro"/>
</dbReference>
<gene>
    <name evidence="4" type="ORF">AVDCRST_MAG63-729</name>
</gene>
<evidence type="ECO:0000256" key="1">
    <source>
        <dbReference type="PROSITE-ProRule" id="PRU00339"/>
    </source>
</evidence>
<dbReference type="InterPro" id="IPR027417">
    <property type="entry name" value="P-loop_NTPase"/>
</dbReference>
<dbReference type="Pfam" id="PF00211">
    <property type="entry name" value="Guanylate_cyc"/>
    <property type="match status" value="1"/>
</dbReference>
<dbReference type="SUPFAM" id="SSF55073">
    <property type="entry name" value="Nucleotide cyclase"/>
    <property type="match status" value="1"/>
</dbReference>
<dbReference type="PANTHER" id="PTHR47691">
    <property type="entry name" value="REGULATOR-RELATED"/>
    <property type="match status" value="1"/>
</dbReference>
<accession>A0A6J4HHG1</accession>
<feature type="region of interest" description="Disordered" evidence="2">
    <location>
        <begin position="259"/>
        <end position="287"/>
    </location>
</feature>
<dbReference type="GO" id="GO:0006355">
    <property type="term" value="P:regulation of DNA-templated transcription"/>
    <property type="evidence" value="ECO:0007669"/>
    <property type="project" value="InterPro"/>
</dbReference>
<dbReference type="Pfam" id="PF13424">
    <property type="entry name" value="TPR_12"/>
    <property type="match status" value="2"/>
</dbReference>
<dbReference type="AlphaFoldDB" id="A0A6J4HHG1"/>
<dbReference type="Gene3D" id="1.10.10.10">
    <property type="entry name" value="Winged helix-like DNA-binding domain superfamily/Winged helix DNA-binding domain"/>
    <property type="match status" value="1"/>
</dbReference>
<feature type="compositionally biased region" description="Low complexity" evidence="2">
    <location>
        <begin position="266"/>
        <end position="279"/>
    </location>
</feature>
<proteinExistence type="predicted"/>
<dbReference type="Gene3D" id="3.30.70.1230">
    <property type="entry name" value="Nucleotide cyclase"/>
    <property type="match status" value="1"/>
</dbReference>
<dbReference type="InterPro" id="IPR011990">
    <property type="entry name" value="TPR-like_helical_dom_sf"/>
</dbReference>
<keyword evidence="4" id="KW-0456">Lyase</keyword>
<dbReference type="SUPFAM" id="SSF46894">
    <property type="entry name" value="C-terminal effector domain of the bipartite response regulators"/>
    <property type="match status" value="1"/>
</dbReference>
<dbReference type="Gene3D" id="1.25.40.10">
    <property type="entry name" value="Tetratricopeptide repeat domain"/>
    <property type="match status" value="2"/>
</dbReference>
<dbReference type="Pfam" id="PF13191">
    <property type="entry name" value="AAA_16"/>
    <property type="match status" value="1"/>
</dbReference>
<dbReference type="InterPro" id="IPR029787">
    <property type="entry name" value="Nucleotide_cyclase"/>
</dbReference>
<keyword evidence="1" id="KW-0802">TPR repeat</keyword>
<dbReference type="InterPro" id="IPR005158">
    <property type="entry name" value="BTAD"/>
</dbReference>
<dbReference type="SMART" id="SM00044">
    <property type="entry name" value="CYCc"/>
    <property type="match status" value="1"/>
</dbReference>